<dbReference type="GO" id="GO:0005829">
    <property type="term" value="C:cytosol"/>
    <property type="evidence" value="ECO:0007669"/>
    <property type="project" value="TreeGrafter"/>
</dbReference>
<dbReference type="InterPro" id="IPR027417">
    <property type="entry name" value="P-loop_NTPase"/>
</dbReference>
<dbReference type="FunFam" id="3.30.63.10:FF:000002">
    <property type="entry name" value="Guanylate kinase 1"/>
    <property type="match status" value="1"/>
</dbReference>
<feature type="binding site" evidence="9">
    <location>
        <begin position="13"/>
        <end position="20"/>
    </location>
    <ligand>
        <name>ATP</name>
        <dbReference type="ChEBI" id="CHEBI:30616"/>
    </ligand>
</feature>
<comment type="subcellular location">
    <subcellularLocation>
        <location evidence="9">Cytoplasm</location>
    </subcellularLocation>
</comment>
<evidence type="ECO:0000313" key="12">
    <source>
        <dbReference type="Proteomes" id="UP000189733"/>
    </source>
</evidence>
<dbReference type="AlphaFoldDB" id="A0A1T4WFZ7"/>
<keyword evidence="6 9" id="KW-0418">Kinase</keyword>
<reference evidence="11 12" key="1">
    <citation type="submission" date="2017-02" db="EMBL/GenBank/DDBJ databases">
        <authorList>
            <person name="Peterson S.W."/>
        </authorList>
    </citation>
    <scope>NUCLEOTIDE SEQUENCE [LARGE SCALE GENOMIC DNA]</scope>
    <source>
        <strain evidence="11 12">DSM 18034</strain>
    </source>
</reference>
<dbReference type="InterPro" id="IPR020590">
    <property type="entry name" value="Guanylate_kinase_CS"/>
</dbReference>
<evidence type="ECO:0000256" key="4">
    <source>
        <dbReference type="ARBA" id="ARBA00022679"/>
    </source>
</evidence>
<evidence type="ECO:0000256" key="7">
    <source>
        <dbReference type="ARBA" id="ARBA00022840"/>
    </source>
</evidence>
<dbReference type="RefSeq" id="WP_078685484.1">
    <property type="nucleotide sequence ID" value="NZ_FUYA01000007.1"/>
</dbReference>
<dbReference type="PANTHER" id="PTHR23117:SF13">
    <property type="entry name" value="GUANYLATE KINASE"/>
    <property type="match status" value="1"/>
</dbReference>
<evidence type="ECO:0000256" key="1">
    <source>
        <dbReference type="ARBA" id="ARBA00005790"/>
    </source>
</evidence>
<dbReference type="HAMAP" id="MF_00328">
    <property type="entry name" value="Guanylate_kinase"/>
    <property type="match status" value="1"/>
</dbReference>
<dbReference type="EMBL" id="FUYA01000007">
    <property type="protein sequence ID" value="SKA76254.1"/>
    <property type="molecule type" value="Genomic_DNA"/>
</dbReference>
<evidence type="ECO:0000256" key="5">
    <source>
        <dbReference type="ARBA" id="ARBA00022741"/>
    </source>
</evidence>
<evidence type="ECO:0000256" key="9">
    <source>
        <dbReference type="HAMAP-Rule" id="MF_00328"/>
    </source>
</evidence>
<comment type="similarity">
    <text evidence="1 9">Belongs to the guanylate kinase family.</text>
</comment>
<dbReference type="PANTHER" id="PTHR23117">
    <property type="entry name" value="GUANYLATE KINASE-RELATED"/>
    <property type="match status" value="1"/>
</dbReference>
<evidence type="ECO:0000256" key="2">
    <source>
        <dbReference type="ARBA" id="ARBA00012961"/>
    </source>
</evidence>
<proteinExistence type="inferred from homology"/>
<keyword evidence="7 9" id="KW-0067">ATP-binding</keyword>
<evidence type="ECO:0000259" key="10">
    <source>
        <dbReference type="PROSITE" id="PS50052"/>
    </source>
</evidence>
<keyword evidence="12" id="KW-1185">Reference proteome</keyword>
<dbReference type="STRING" id="1121442.SAMN02745702_02200"/>
<organism evidence="11 12">
    <name type="scientific">Desulfobaculum bizertense DSM 18034</name>
    <dbReference type="NCBI Taxonomy" id="1121442"/>
    <lineage>
        <taxon>Bacteria</taxon>
        <taxon>Pseudomonadati</taxon>
        <taxon>Thermodesulfobacteriota</taxon>
        <taxon>Desulfovibrionia</taxon>
        <taxon>Desulfovibrionales</taxon>
        <taxon>Desulfovibrionaceae</taxon>
        <taxon>Desulfobaculum</taxon>
    </lineage>
</organism>
<evidence type="ECO:0000256" key="3">
    <source>
        <dbReference type="ARBA" id="ARBA00016296"/>
    </source>
</evidence>
<dbReference type="InterPro" id="IPR008144">
    <property type="entry name" value="Guanylate_kin-like_dom"/>
</dbReference>
<gene>
    <name evidence="9" type="primary">gmk</name>
    <name evidence="11" type="ORF">SAMN02745702_02200</name>
</gene>
<dbReference type="PROSITE" id="PS50052">
    <property type="entry name" value="GUANYLATE_KINASE_2"/>
    <property type="match status" value="1"/>
</dbReference>
<evidence type="ECO:0000256" key="8">
    <source>
        <dbReference type="ARBA" id="ARBA00030128"/>
    </source>
</evidence>
<accession>A0A1T4WFZ7</accession>
<dbReference type="Pfam" id="PF00625">
    <property type="entry name" value="Guanylate_kin"/>
    <property type="match status" value="1"/>
</dbReference>
<evidence type="ECO:0000256" key="6">
    <source>
        <dbReference type="ARBA" id="ARBA00022777"/>
    </source>
</evidence>
<name>A0A1T4WFZ7_9BACT</name>
<dbReference type="InterPro" id="IPR008145">
    <property type="entry name" value="GK/Ca_channel_bsu"/>
</dbReference>
<evidence type="ECO:0000313" key="11">
    <source>
        <dbReference type="EMBL" id="SKA76254.1"/>
    </source>
</evidence>
<keyword evidence="4 9" id="KW-0808">Transferase</keyword>
<dbReference type="SUPFAM" id="SSF52540">
    <property type="entry name" value="P-loop containing nucleoside triphosphate hydrolases"/>
    <property type="match status" value="1"/>
</dbReference>
<dbReference type="PROSITE" id="PS00856">
    <property type="entry name" value="GUANYLATE_KINASE_1"/>
    <property type="match status" value="1"/>
</dbReference>
<keyword evidence="5 9" id="KW-0547">Nucleotide-binding</keyword>
<dbReference type="GO" id="GO:0005524">
    <property type="term" value="F:ATP binding"/>
    <property type="evidence" value="ECO:0007669"/>
    <property type="project" value="UniProtKB-UniRule"/>
</dbReference>
<dbReference type="NCBIfam" id="TIGR03263">
    <property type="entry name" value="guanyl_kin"/>
    <property type="match status" value="1"/>
</dbReference>
<dbReference type="Gene3D" id="3.40.50.300">
    <property type="entry name" value="P-loop containing nucleotide triphosphate hydrolases"/>
    <property type="match status" value="1"/>
</dbReference>
<dbReference type="GO" id="GO:0004385">
    <property type="term" value="F:GMP kinase activity"/>
    <property type="evidence" value="ECO:0007669"/>
    <property type="project" value="UniProtKB-UniRule"/>
</dbReference>
<protein>
    <recommendedName>
        <fullName evidence="3 9">Guanylate kinase</fullName>
        <ecNumber evidence="2 9">2.7.4.8</ecNumber>
    </recommendedName>
    <alternativeName>
        <fullName evidence="8 9">GMP kinase</fullName>
    </alternativeName>
</protein>
<dbReference type="SMART" id="SM00072">
    <property type="entry name" value="GuKc"/>
    <property type="match status" value="1"/>
</dbReference>
<dbReference type="InterPro" id="IPR017665">
    <property type="entry name" value="Guanylate_kinase"/>
</dbReference>
<dbReference type="Gene3D" id="3.30.63.10">
    <property type="entry name" value="Guanylate Kinase phosphate binding domain"/>
    <property type="match status" value="1"/>
</dbReference>
<comment type="function">
    <text evidence="9">Essential for recycling GMP and indirectly, cGMP.</text>
</comment>
<keyword evidence="9" id="KW-0963">Cytoplasm</keyword>
<sequence length="206" mass="23719">MNSRRGLMLVICAPSGTGKSTLTKRLRKEFPRISFSISYTTRKPRDGERQGIDYHFVNRDEFNTLIEEGFFAEWAEVHGNFYGTPKDAVLELLDEGQDVLFDIDVQGAAQLRESMQQGCYVFLFPPSLAALRQRLEARNTDDESIIERRLNNAPGEVEEANKFDYWIVNDDLDSAYRLLKSVYLAEGTRPSYLPQLPDRILHHKKI</sequence>
<dbReference type="CDD" id="cd00071">
    <property type="entry name" value="GMPK"/>
    <property type="match status" value="1"/>
</dbReference>
<comment type="catalytic activity">
    <reaction evidence="9">
        <text>GMP + ATP = GDP + ADP</text>
        <dbReference type="Rhea" id="RHEA:20780"/>
        <dbReference type="ChEBI" id="CHEBI:30616"/>
        <dbReference type="ChEBI" id="CHEBI:58115"/>
        <dbReference type="ChEBI" id="CHEBI:58189"/>
        <dbReference type="ChEBI" id="CHEBI:456216"/>
        <dbReference type="EC" id="2.7.4.8"/>
    </reaction>
</comment>
<dbReference type="OrthoDB" id="9808150at2"/>
<dbReference type="EC" id="2.7.4.8" evidence="2 9"/>
<dbReference type="Proteomes" id="UP000189733">
    <property type="component" value="Unassembled WGS sequence"/>
</dbReference>
<feature type="domain" description="Guanylate kinase-like" evidence="10">
    <location>
        <begin position="6"/>
        <end position="184"/>
    </location>
</feature>